<protein>
    <recommendedName>
        <fullName evidence="9">Zinc carboxypeptidase</fullName>
    </recommendedName>
</protein>
<evidence type="ECO:0000256" key="2">
    <source>
        <dbReference type="PROSITE-ProRule" id="PRU01379"/>
    </source>
</evidence>
<feature type="region of interest" description="Disordered" evidence="3">
    <location>
        <begin position="1253"/>
        <end position="1278"/>
    </location>
</feature>
<dbReference type="KEGG" id="gfe:Gferi_10895"/>
<dbReference type="Gene3D" id="2.60.220.30">
    <property type="match status" value="1"/>
</dbReference>
<dbReference type="Proteomes" id="UP000095743">
    <property type="component" value="Chromosome"/>
</dbReference>
<dbReference type="EMBL" id="CP017269">
    <property type="protein sequence ID" value="AOT70048.1"/>
    <property type="molecule type" value="Genomic_DNA"/>
</dbReference>
<dbReference type="GO" id="GO:0004181">
    <property type="term" value="F:metallocarboxypeptidase activity"/>
    <property type="evidence" value="ECO:0007669"/>
    <property type="project" value="InterPro"/>
</dbReference>
<evidence type="ECO:0000313" key="8">
    <source>
        <dbReference type="Proteomes" id="UP000095743"/>
    </source>
</evidence>
<dbReference type="Pfam" id="PF00395">
    <property type="entry name" value="SLH"/>
    <property type="match status" value="3"/>
</dbReference>
<sequence length="1590" mass="174841">MYKKRWTQFIVIVLTLSLLIPTAFAMEPAVLFPDSDRGYDVQELGFEPMVYQNPFGAVQVHEEMEKGFEENGAGGLSSFSINSLLSENIVTVTGSVYEHVYGLSKKIGARVASTEKEAEARDYIVNVLKNELGYSTTVQPFTYVRSGATRASDNIIAVKPGKSSKQVIVGAHYDSVSRGTGADDNASGVAVMLGAAEMLKGIDTTYTIKFVAFGAEEVGLRGSSYYVSQMTEDEIANTVAMINLDSVVAGDKMYAYGDLGPKGWVRDQVLALAASLGLNVETNPGHNPEYPVGTTGPFSDHVPFQAAGIPWTYFEATNWEIGELDGYTQTEKHGTIFHNEKDDLDFLMEEFPGRVEERLYTFTTLLYHFLKEITPPADEDSFIGIKTSTNLLSMSEAREVEVSANLGYAPTLDNLEWAFGGLPLSAWKSFQSSSGGYTGPSFISFIKEPYIDESVVRAIIKFDLPYGTTNLQGRPNPRTRYPELLGEYNLAIGDVATKAVAKTVMKLNAYDSYHTYDEIVPAINRIFGLAKDNRYLVYKSLGKSFEGRDIPFVILAKEETDIGRYQNETLPLMLENPAALIKMIDQGAADKHKPAIWFNNMHSDEAPGIDAQIDLLEMLATQDEIAFNTVKKGTEVEVKLSVEEILDNFIILFNFAHNPDGRYHNTRTTVHGFDPNRDMSYQMQIETVAVAEEIAKWSPMIFNDLHGFVSDFLIEPCTPPHDPNYEYDLLMNGMIDHAHAMGKAGVSNTKYTGYIIPKYDYGSGWDDSAPIYGAMYAMIHGAMGHTIEMPELNQDSNDAVVYAGLGSIDYVLENKDKLFKNQLEIYRRGVEGIDAANPVDSHYINAKGEKIGRPRGEHANFFPDYYVIPVEKELQKNPLAAYEMAQYFLRNGVKVERTTTDVTVGNQTYPVGSFVIPMHQAKRGYANTLLYDGSDFSDWPAMYAEVTSSFPDLRGFDKYEIRAEGAFQGKMQKVSTVTIPKTDIPWNVEKLVIRNTNNDAIKAVNVLLAGNKPVQMVYSNGDDFVKGDFVVNKEDLEALKDHYYLELAPYVGNAALKLLKQPKVAAFGSELTFVLKFLGFHPVNYNEANVIVDESGNANNSIIKGLIQSGTSYVGVGGNAINSMAASGLLPGLSRGRTGSSHEGVLRASVDTDSVITGNYNENEVLYNKSGSWIESIPEKARVLARISNEDDYFKAGWWPNNHLVKGKAYIIQDQVEDAKITLFANHIANRAHPHHQFRMLANAIYDAIPGTVTPVTDPPSGGGSGGGGGGSSSTPKAAVNGAAGATVTLNGVRLVFPANGLDHDFVVTVSVIGNPSGLSVPANMKLLSKIYEINKNLSENFKKAVKIILPFDKGQYDAQKHELALFWFNEDKKEWIKLDNIEIDFEAGKVAGETDHFTKFAVLAVEKAAEAADEPAQATEITDIKGHWAEANILKLIGAGAITGYPDQTFRPNDHITRAEFATVLVKAFKLEQKSGTIFTDTFNHWAKDYIATAAAYGIVSGYDADKFRPNDMITREQMAAMIVKAAKLESAATVKAFTDSKDISAWAVNAVDTITAQEIINGYPDDSFRPSGKATRAEAVTVIMNALK</sequence>
<feature type="domain" description="Peptidase M14" evidence="6">
    <location>
        <begin position="512"/>
        <end position="815"/>
    </location>
</feature>
<feature type="domain" description="SLH" evidence="5">
    <location>
        <begin position="1475"/>
        <end position="1538"/>
    </location>
</feature>
<dbReference type="PROSITE" id="PS51272">
    <property type="entry name" value="SLH"/>
    <property type="match status" value="3"/>
</dbReference>
<dbReference type="PANTHER" id="PTHR12147">
    <property type="entry name" value="METALLOPEPTIDASE M28 FAMILY MEMBER"/>
    <property type="match status" value="1"/>
</dbReference>
<dbReference type="GO" id="GO:0008270">
    <property type="term" value="F:zinc ion binding"/>
    <property type="evidence" value="ECO:0007669"/>
    <property type="project" value="InterPro"/>
</dbReference>
<keyword evidence="4" id="KW-0732">Signal</keyword>
<dbReference type="PANTHER" id="PTHR12147:SF26">
    <property type="entry name" value="PEPTIDASE M28 DOMAIN-CONTAINING PROTEIN"/>
    <property type="match status" value="1"/>
</dbReference>
<dbReference type="STRING" id="1424294.Gferi_10895"/>
<evidence type="ECO:0000259" key="6">
    <source>
        <dbReference type="PROSITE" id="PS52035"/>
    </source>
</evidence>
<dbReference type="PROSITE" id="PS52035">
    <property type="entry name" value="PEPTIDASE_M14"/>
    <property type="match status" value="1"/>
</dbReference>
<dbReference type="Pfam" id="PF04389">
    <property type="entry name" value="Peptidase_M28"/>
    <property type="match status" value="1"/>
</dbReference>
<feature type="compositionally biased region" description="Gly residues" evidence="3">
    <location>
        <begin position="1261"/>
        <end position="1272"/>
    </location>
</feature>
<feature type="chain" id="PRO_5009107482" description="Zinc carboxypeptidase" evidence="4">
    <location>
        <begin position="26"/>
        <end position="1590"/>
    </location>
</feature>
<evidence type="ECO:0000256" key="4">
    <source>
        <dbReference type="SAM" id="SignalP"/>
    </source>
</evidence>
<dbReference type="Gene3D" id="3.40.630.10">
    <property type="entry name" value="Zn peptidases"/>
    <property type="match status" value="2"/>
</dbReference>
<dbReference type="Pfam" id="PF00246">
    <property type="entry name" value="Peptidase_M14"/>
    <property type="match status" value="1"/>
</dbReference>
<dbReference type="InterPro" id="IPR007484">
    <property type="entry name" value="Peptidase_M28"/>
</dbReference>
<comment type="similarity">
    <text evidence="2">Belongs to the peptidase M14 family.</text>
</comment>
<evidence type="ECO:0008006" key="9">
    <source>
        <dbReference type="Google" id="ProtNLM"/>
    </source>
</evidence>
<feature type="signal peptide" evidence="4">
    <location>
        <begin position="1"/>
        <end position="25"/>
    </location>
</feature>
<feature type="domain" description="SLH" evidence="5">
    <location>
        <begin position="1539"/>
        <end position="1590"/>
    </location>
</feature>
<evidence type="ECO:0000259" key="5">
    <source>
        <dbReference type="PROSITE" id="PS51272"/>
    </source>
</evidence>
<dbReference type="InterPro" id="IPR001119">
    <property type="entry name" value="SLH_dom"/>
</dbReference>
<keyword evidence="1" id="KW-0677">Repeat</keyword>
<name>A0A1D8GGL6_9FIRM</name>
<dbReference type="InterPro" id="IPR045175">
    <property type="entry name" value="M28_fam"/>
</dbReference>
<accession>A0A1D8GGL6</accession>
<evidence type="ECO:0000256" key="3">
    <source>
        <dbReference type="SAM" id="MobiDB-lite"/>
    </source>
</evidence>
<gene>
    <name evidence="7" type="ORF">Gferi_10895</name>
</gene>
<dbReference type="RefSeq" id="WP_069976354.1">
    <property type="nucleotide sequence ID" value="NZ_CP017269.1"/>
</dbReference>
<dbReference type="GO" id="GO:0006508">
    <property type="term" value="P:proteolysis"/>
    <property type="evidence" value="ECO:0007669"/>
    <property type="project" value="InterPro"/>
</dbReference>
<keyword evidence="8" id="KW-1185">Reference proteome</keyword>
<dbReference type="InterPro" id="IPR000834">
    <property type="entry name" value="Peptidase_M14"/>
</dbReference>
<evidence type="ECO:0000313" key="7">
    <source>
        <dbReference type="EMBL" id="AOT70048.1"/>
    </source>
</evidence>
<dbReference type="SUPFAM" id="SSF53187">
    <property type="entry name" value="Zn-dependent exopeptidases"/>
    <property type="match status" value="2"/>
</dbReference>
<evidence type="ECO:0000256" key="1">
    <source>
        <dbReference type="ARBA" id="ARBA00022737"/>
    </source>
</evidence>
<organism evidence="7 8">
    <name type="scientific">Geosporobacter ferrireducens</name>
    <dbReference type="NCBI Taxonomy" id="1424294"/>
    <lineage>
        <taxon>Bacteria</taxon>
        <taxon>Bacillati</taxon>
        <taxon>Bacillota</taxon>
        <taxon>Clostridia</taxon>
        <taxon>Peptostreptococcales</taxon>
        <taxon>Thermotaleaceae</taxon>
        <taxon>Geosporobacter</taxon>
    </lineage>
</organism>
<feature type="domain" description="SLH" evidence="5">
    <location>
        <begin position="1417"/>
        <end position="1474"/>
    </location>
</feature>
<proteinExistence type="inferred from homology"/>
<reference evidence="7 8" key="1">
    <citation type="submission" date="2016-09" db="EMBL/GenBank/DDBJ databases">
        <title>Genomic analysis reveals versatility of anaerobic energy metabolism of Geosporobacter ferrireducens IRF9 of phylum Firmicutes.</title>
        <authorList>
            <person name="Kim S.-J."/>
        </authorList>
    </citation>
    <scope>NUCLEOTIDE SEQUENCE [LARGE SCALE GENOMIC DNA]</scope>
    <source>
        <strain evidence="7 8">IRF9</strain>
    </source>
</reference>
<dbReference type="OrthoDB" id="9758209at2"/>
<dbReference type="CDD" id="cd06244">
    <property type="entry name" value="M14-like"/>
    <property type="match status" value="1"/>
</dbReference>
<feature type="active site" description="Proton donor/acceptor" evidence="2">
    <location>
        <position position="788"/>
    </location>
</feature>